<proteinExistence type="predicted"/>
<dbReference type="AlphaFoldDB" id="A0A328ALU0"/>
<dbReference type="InterPro" id="IPR015897">
    <property type="entry name" value="CHK_kinase-like"/>
</dbReference>
<reference evidence="3" key="1">
    <citation type="submission" date="2018-05" db="EMBL/GenBank/DDBJ databases">
        <authorList>
            <person name="Li X."/>
        </authorList>
    </citation>
    <scope>NUCLEOTIDE SEQUENCE [LARGE SCALE GENOMIC DNA]</scope>
    <source>
        <strain evidence="3">LX32</strain>
    </source>
</reference>
<dbReference type="PANTHER" id="PTHR11012">
    <property type="entry name" value="PROTEIN KINASE-LIKE DOMAIN-CONTAINING"/>
    <property type="match status" value="1"/>
</dbReference>
<sequence>MTSPAIAASADQIDAAWMTAALRASGALSQEGRVTGFDSKPVGNGLVGDSFRFTLAYEGAGPEAPQSVVGKFAAADAASRASGAGLGLYVREVSFYRELAHTVGIITPRTFFADIDPATSDFTLIFEDLGPARPGDQLAGCSPEDAQTAVLEAAALHAPWWGNPTLEAMPWMRLSEATAPQIQAALPMVVAAFKDRYAGQLEPELMGLVDRLPAAVVAMNAARDAFPLTVQHGDFRLDNILFEVQGGARRMGTLDWQTVALGPGVTDVAYFLSAGLDPEIRRVHERDLVGLYHAELQRLGVTGYDREQCWADYQKLALHGVLMGVFSAMAVERTERGDALFLKMTRGGCLQALDHQTFDLWEA</sequence>
<dbReference type="Pfam" id="PF02958">
    <property type="entry name" value="EcKL"/>
    <property type="match status" value="1"/>
</dbReference>
<organism evidence="2 3">
    <name type="scientific">Phenylobacterium soli</name>
    <dbReference type="NCBI Taxonomy" id="2170551"/>
    <lineage>
        <taxon>Bacteria</taxon>
        <taxon>Pseudomonadati</taxon>
        <taxon>Pseudomonadota</taxon>
        <taxon>Alphaproteobacteria</taxon>
        <taxon>Caulobacterales</taxon>
        <taxon>Caulobacteraceae</taxon>
        <taxon>Phenylobacterium</taxon>
    </lineage>
</organism>
<dbReference type="InterPro" id="IPR004119">
    <property type="entry name" value="EcKL"/>
</dbReference>
<dbReference type="Gene3D" id="3.90.1200.10">
    <property type="match status" value="1"/>
</dbReference>
<dbReference type="InterPro" id="IPR011009">
    <property type="entry name" value="Kinase-like_dom_sf"/>
</dbReference>
<evidence type="ECO:0000313" key="3">
    <source>
        <dbReference type="Proteomes" id="UP000249254"/>
    </source>
</evidence>
<dbReference type="RefSeq" id="WP_111527579.1">
    <property type="nucleotide sequence ID" value="NZ_JBHRSG010000002.1"/>
</dbReference>
<accession>A0A328ALU0</accession>
<name>A0A328ALU0_9CAUL</name>
<dbReference type="SUPFAM" id="SSF56112">
    <property type="entry name" value="Protein kinase-like (PK-like)"/>
    <property type="match status" value="1"/>
</dbReference>
<evidence type="ECO:0000313" key="2">
    <source>
        <dbReference type="EMBL" id="RAK53828.1"/>
    </source>
</evidence>
<feature type="domain" description="CHK kinase-like" evidence="1">
    <location>
        <begin position="124"/>
        <end position="302"/>
    </location>
</feature>
<dbReference type="Proteomes" id="UP000249254">
    <property type="component" value="Unassembled WGS sequence"/>
</dbReference>
<gene>
    <name evidence="2" type="ORF">DJ017_04445</name>
</gene>
<dbReference type="EMBL" id="QFYQ01000001">
    <property type="protein sequence ID" value="RAK53828.1"/>
    <property type="molecule type" value="Genomic_DNA"/>
</dbReference>
<dbReference type="PANTHER" id="PTHR11012:SF30">
    <property type="entry name" value="PROTEIN KINASE-LIKE DOMAIN-CONTAINING"/>
    <property type="match status" value="1"/>
</dbReference>
<dbReference type="SMART" id="SM00587">
    <property type="entry name" value="CHK"/>
    <property type="match status" value="1"/>
</dbReference>
<dbReference type="OrthoDB" id="3806873at2"/>
<comment type="caution">
    <text evidence="2">The sequence shown here is derived from an EMBL/GenBank/DDBJ whole genome shotgun (WGS) entry which is preliminary data.</text>
</comment>
<evidence type="ECO:0000259" key="1">
    <source>
        <dbReference type="SMART" id="SM00587"/>
    </source>
</evidence>
<protein>
    <recommendedName>
        <fullName evidence="1">CHK kinase-like domain-containing protein</fullName>
    </recommendedName>
</protein>
<keyword evidence="3" id="KW-1185">Reference proteome</keyword>